<dbReference type="PROSITE" id="PS50088">
    <property type="entry name" value="ANK_REPEAT"/>
    <property type="match status" value="1"/>
</dbReference>
<dbReference type="Gene3D" id="1.25.40.20">
    <property type="entry name" value="Ankyrin repeat-containing domain"/>
    <property type="match status" value="1"/>
</dbReference>
<name>A0A0D7B1R2_9AGAR</name>
<evidence type="ECO:0000256" key="1">
    <source>
        <dbReference type="ARBA" id="ARBA00022737"/>
    </source>
</evidence>
<feature type="repeat" description="ANK" evidence="3">
    <location>
        <begin position="32"/>
        <end position="64"/>
    </location>
</feature>
<sequence>MANIWIASSDGDLARVSELIESGISPNAYDDNTYTPMHAAASYNHIDLLEFLVLHGGDVNIADEDGDTPLYVVESIETARWLVEHGAIIERTNNEGLSPAEALLEDYPDVAVFLGATIETEKLETLD</sequence>
<proteinExistence type="predicted"/>
<keyword evidence="2 3" id="KW-0040">ANK repeat</keyword>
<dbReference type="InterPro" id="IPR036770">
    <property type="entry name" value="Ankyrin_rpt-contain_sf"/>
</dbReference>
<dbReference type="PANTHER" id="PTHR24171">
    <property type="entry name" value="ANKYRIN REPEAT DOMAIN-CONTAINING PROTEIN 39-RELATED"/>
    <property type="match status" value="1"/>
</dbReference>
<protein>
    <submittedName>
        <fullName evidence="4">Ankyrin</fullName>
    </submittedName>
</protein>
<dbReference type="SMART" id="SM00248">
    <property type="entry name" value="ANK"/>
    <property type="match status" value="2"/>
</dbReference>
<dbReference type="InterPro" id="IPR002110">
    <property type="entry name" value="Ankyrin_rpt"/>
</dbReference>
<evidence type="ECO:0000313" key="4">
    <source>
        <dbReference type="EMBL" id="KIY64553.1"/>
    </source>
</evidence>
<dbReference type="OrthoDB" id="19174at2759"/>
<dbReference type="PROSITE" id="PS50297">
    <property type="entry name" value="ANK_REP_REGION"/>
    <property type="match status" value="1"/>
</dbReference>
<dbReference type="STRING" id="1314674.A0A0D7B1R2"/>
<evidence type="ECO:0000256" key="2">
    <source>
        <dbReference type="ARBA" id="ARBA00023043"/>
    </source>
</evidence>
<keyword evidence="5" id="KW-1185">Reference proteome</keyword>
<evidence type="ECO:0000256" key="3">
    <source>
        <dbReference type="PROSITE-ProRule" id="PRU00023"/>
    </source>
</evidence>
<dbReference type="SUPFAM" id="SSF48403">
    <property type="entry name" value="Ankyrin repeat"/>
    <property type="match status" value="1"/>
</dbReference>
<dbReference type="EMBL" id="KN880630">
    <property type="protein sequence ID" value="KIY64553.1"/>
    <property type="molecule type" value="Genomic_DNA"/>
</dbReference>
<evidence type="ECO:0000313" key="5">
    <source>
        <dbReference type="Proteomes" id="UP000054007"/>
    </source>
</evidence>
<dbReference type="Pfam" id="PF12796">
    <property type="entry name" value="Ank_2"/>
    <property type="match status" value="1"/>
</dbReference>
<dbReference type="Proteomes" id="UP000054007">
    <property type="component" value="Unassembled WGS sequence"/>
</dbReference>
<dbReference type="PANTHER" id="PTHR24171:SF9">
    <property type="entry name" value="ANKYRIN REPEAT DOMAIN-CONTAINING PROTEIN 39"/>
    <property type="match status" value="1"/>
</dbReference>
<reference evidence="4 5" key="1">
    <citation type="journal article" date="2015" name="Fungal Genet. Biol.">
        <title>Evolution of novel wood decay mechanisms in Agaricales revealed by the genome sequences of Fistulina hepatica and Cylindrobasidium torrendii.</title>
        <authorList>
            <person name="Floudas D."/>
            <person name="Held B.W."/>
            <person name="Riley R."/>
            <person name="Nagy L.G."/>
            <person name="Koehler G."/>
            <person name="Ransdell A.S."/>
            <person name="Younus H."/>
            <person name="Chow J."/>
            <person name="Chiniquy J."/>
            <person name="Lipzen A."/>
            <person name="Tritt A."/>
            <person name="Sun H."/>
            <person name="Haridas S."/>
            <person name="LaButti K."/>
            <person name="Ohm R.A."/>
            <person name="Kues U."/>
            <person name="Blanchette R.A."/>
            <person name="Grigoriev I.V."/>
            <person name="Minto R.E."/>
            <person name="Hibbett D.S."/>
        </authorList>
    </citation>
    <scope>NUCLEOTIDE SEQUENCE [LARGE SCALE GENOMIC DNA]</scope>
    <source>
        <strain evidence="4 5">FP15055 ss-10</strain>
    </source>
</reference>
<dbReference type="AlphaFoldDB" id="A0A0D7B1R2"/>
<organism evidence="4 5">
    <name type="scientific">Cylindrobasidium torrendii FP15055 ss-10</name>
    <dbReference type="NCBI Taxonomy" id="1314674"/>
    <lineage>
        <taxon>Eukaryota</taxon>
        <taxon>Fungi</taxon>
        <taxon>Dikarya</taxon>
        <taxon>Basidiomycota</taxon>
        <taxon>Agaricomycotina</taxon>
        <taxon>Agaricomycetes</taxon>
        <taxon>Agaricomycetidae</taxon>
        <taxon>Agaricales</taxon>
        <taxon>Marasmiineae</taxon>
        <taxon>Physalacriaceae</taxon>
        <taxon>Cylindrobasidium</taxon>
    </lineage>
</organism>
<keyword evidence="1" id="KW-0677">Repeat</keyword>
<accession>A0A0D7B1R2</accession>
<gene>
    <name evidence="4" type="ORF">CYLTODRAFT_99711</name>
</gene>